<name>A0A926E692_9FIRM</name>
<keyword evidence="2" id="KW-0472">Membrane</keyword>
<dbReference type="Gene3D" id="2.60.40.1080">
    <property type="match status" value="1"/>
</dbReference>
<keyword evidence="5" id="KW-1185">Reference proteome</keyword>
<protein>
    <submittedName>
        <fullName evidence="4">Uncharacterized protein</fullName>
    </submittedName>
</protein>
<evidence type="ECO:0000256" key="3">
    <source>
        <dbReference type="SAM" id="SignalP"/>
    </source>
</evidence>
<accession>A0A926E692</accession>
<gene>
    <name evidence="4" type="ORF">H8692_07640</name>
</gene>
<dbReference type="Proteomes" id="UP000610862">
    <property type="component" value="Unassembled WGS sequence"/>
</dbReference>
<dbReference type="EMBL" id="JACRTA010000002">
    <property type="protein sequence ID" value="MBC8568625.1"/>
    <property type="molecule type" value="Genomic_DNA"/>
</dbReference>
<feature type="compositionally biased region" description="Low complexity" evidence="1">
    <location>
        <begin position="151"/>
        <end position="168"/>
    </location>
</feature>
<dbReference type="RefSeq" id="WP_187525367.1">
    <property type="nucleotide sequence ID" value="NZ_JACRTA010000002.1"/>
</dbReference>
<feature type="transmembrane region" description="Helical" evidence="2">
    <location>
        <begin position="376"/>
        <end position="397"/>
    </location>
</feature>
<dbReference type="AlphaFoldDB" id="A0A926E692"/>
<evidence type="ECO:0000313" key="4">
    <source>
        <dbReference type="EMBL" id="MBC8568625.1"/>
    </source>
</evidence>
<keyword evidence="2" id="KW-1133">Transmembrane helix</keyword>
<feature type="signal peptide" evidence="3">
    <location>
        <begin position="1"/>
        <end position="24"/>
    </location>
</feature>
<evidence type="ECO:0000256" key="1">
    <source>
        <dbReference type="SAM" id="MobiDB-lite"/>
    </source>
</evidence>
<reference evidence="4" key="1">
    <citation type="submission" date="2020-08" db="EMBL/GenBank/DDBJ databases">
        <title>Genome public.</title>
        <authorList>
            <person name="Liu C."/>
            <person name="Sun Q."/>
        </authorList>
    </citation>
    <scope>NUCLEOTIDE SEQUENCE</scope>
    <source>
        <strain evidence="4">NSJ-24</strain>
    </source>
</reference>
<organism evidence="4 5">
    <name type="scientific">Lentihominibacter hominis</name>
    <dbReference type="NCBI Taxonomy" id="2763645"/>
    <lineage>
        <taxon>Bacteria</taxon>
        <taxon>Bacillati</taxon>
        <taxon>Bacillota</taxon>
        <taxon>Clostridia</taxon>
        <taxon>Peptostreptococcales</taxon>
        <taxon>Anaerovoracaceae</taxon>
        <taxon>Lentihominibacter</taxon>
    </lineage>
</organism>
<keyword evidence="2" id="KW-0812">Transmembrane</keyword>
<comment type="caution">
    <text evidence="4">The sequence shown here is derived from an EMBL/GenBank/DDBJ whole genome shotgun (WGS) entry which is preliminary data.</text>
</comment>
<feature type="chain" id="PRO_5038623487" evidence="3">
    <location>
        <begin position="25"/>
        <end position="406"/>
    </location>
</feature>
<feature type="region of interest" description="Disordered" evidence="1">
    <location>
        <begin position="151"/>
        <end position="207"/>
    </location>
</feature>
<evidence type="ECO:0000256" key="2">
    <source>
        <dbReference type="SAM" id="Phobius"/>
    </source>
</evidence>
<keyword evidence="3" id="KW-0732">Signal</keyword>
<feature type="compositionally biased region" description="Basic and acidic residues" evidence="1">
    <location>
        <begin position="182"/>
        <end position="207"/>
    </location>
</feature>
<evidence type="ECO:0000313" key="5">
    <source>
        <dbReference type="Proteomes" id="UP000610862"/>
    </source>
</evidence>
<sequence>MMKKTAKRCLLLALVMAITGVMTCADSFAYFQRGSVNVYAGRGSVSVTQGSSASVSISFSPSSSRQLPGCGMAECPQICGEKDCLDANGECKCAGTVYQTYYPTASVSSSNTSVATASYRGGALYINGISPGSATITVRASLRQFSSTSTSINVTVSGRSETATSGTSSSGGGSQGKVSAKSVDKKDKKNKNDESTKARENGETVKSDRGTINFVQISDGKMGKEYLEKIMGKKEYVDFQKKDESDTVLYTWEFLGTDLNEARDMDLNLDFSRKAFEGCKYGSEEDSVYLKRGDEDALPGKASTFIRVSDWFKDSDKLYLYSFASDDGVKMMESGLSVENGYVTSDAMYGEQSRYILSTEKWNVGKEKVKESKNSYAWIIGAVVAVVAAVIAAVIIVERKRKKDID</sequence>
<proteinExistence type="predicted"/>